<dbReference type="EMBL" id="HACG01050061">
    <property type="protein sequence ID" value="CEK96926.1"/>
    <property type="molecule type" value="Transcribed_RNA"/>
</dbReference>
<reference evidence="1" key="1">
    <citation type="submission" date="2014-12" db="EMBL/GenBank/DDBJ databases">
        <title>Insight into the proteome of Arion vulgaris.</title>
        <authorList>
            <person name="Aradska J."/>
            <person name="Bulat T."/>
            <person name="Smidak R."/>
            <person name="Sarate P."/>
            <person name="Gangsoo J."/>
            <person name="Sialana F."/>
            <person name="Bilban M."/>
            <person name="Lubec G."/>
        </authorList>
    </citation>
    <scope>NUCLEOTIDE SEQUENCE</scope>
    <source>
        <tissue evidence="1">Skin</tissue>
    </source>
</reference>
<proteinExistence type="predicted"/>
<name>A0A0B7BX19_9EUPU</name>
<feature type="non-terminal residue" evidence="1">
    <location>
        <position position="66"/>
    </location>
</feature>
<protein>
    <submittedName>
        <fullName evidence="1">Uncharacterized protein</fullName>
    </submittedName>
</protein>
<organism evidence="1">
    <name type="scientific">Arion vulgaris</name>
    <dbReference type="NCBI Taxonomy" id="1028688"/>
    <lineage>
        <taxon>Eukaryota</taxon>
        <taxon>Metazoa</taxon>
        <taxon>Spiralia</taxon>
        <taxon>Lophotrochozoa</taxon>
        <taxon>Mollusca</taxon>
        <taxon>Gastropoda</taxon>
        <taxon>Heterobranchia</taxon>
        <taxon>Euthyneura</taxon>
        <taxon>Panpulmonata</taxon>
        <taxon>Eupulmonata</taxon>
        <taxon>Stylommatophora</taxon>
        <taxon>Helicina</taxon>
        <taxon>Arionoidea</taxon>
        <taxon>Arionidae</taxon>
        <taxon>Arion</taxon>
    </lineage>
</organism>
<dbReference type="AlphaFoldDB" id="A0A0B7BX19"/>
<gene>
    <name evidence="1" type="primary">ORF214025</name>
</gene>
<accession>A0A0B7BX19</accession>
<sequence>INVSSSVSSDLFLVFSEADVSSADTNYSSSSDAVKQQNSLVSTPPLKESFKDETPLHITSFLDLLA</sequence>
<feature type="non-terminal residue" evidence="1">
    <location>
        <position position="1"/>
    </location>
</feature>
<evidence type="ECO:0000313" key="1">
    <source>
        <dbReference type="EMBL" id="CEK96926.1"/>
    </source>
</evidence>